<name>A0A9D3UAP0_9ROSI</name>
<accession>A0A9D3UAP0</accession>
<comment type="caution">
    <text evidence="2">The sequence shown here is derived from an EMBL/GenBank/DDBJ whole genome shotgun (WGS) entry which is preliminary data.</text>
</comment>
<evidence type="ECO:0000313" key="3">
    <source>
        <dbReference type="Proteomes" id="UP000828251"/>
    </source>
</evidence>
<reference evidence="2 3" key="1">
    <citation type="journal article" date="2021" name="Plant Biotechnol. J.">
        <title>Multi-omics assisted identification of the key and species-specific regulatory components of drought-tolerant mechanisms in Gossypium stocksii.</title>
        <authorList>
            <person name="Yu D."/>
            <person name="Ke L."/>
            <person name="Zhang D."/>
            <person name="Wu Y."/>
            <person name="Sun Y."/>
            <person name="Mei J."/>
            <person name="Sun J."/>
            <person name="Sun Y."/>
        </authorList>
    </citation>
    <scope>NUCLEOTIDE SEQUENCE [LARGE SCALE GENOMIC DNA]</scope>
    <source>
        <strain evidence="3">cv. E1</strain>
        <tissue evidence="2">Leaf</tissue>
    </source>
</reference>
<gene>
    <name evidence="2" type="ORF">J1N35_045049</name>
</gene>
<feature type="domain" description="DUF4283" evidence="1">
    <location>
        <begin position="3"/>
        <end position="32"/>
    </location>
</feature>
<evidence type="ECO:0000259" key="1">
    <source>
        <dbReference type="Pfam" id="PF14111"/>
    </source>
</evidence>
<evidence type="ECO:0000313" key="2">
    <source>
        <dbReference type="EMBL" id="KAH1032875.1"/>
    </source>
</evidence>
<organism evidence="2 3">
    <name type="scientific">Gossypium stocksii</name>
    <dbReference type="NCBI Taxonomy" id="47602"/>
    <lineage>
        <taxon>Eukaryota</taxon>
        <taxon>Viridiplantae</taxon>
        <taxon>Streptophyta</taxon>
        <taxon>Embryophyta</taxon>
        <taxon>Tracheophyta</taxon>
        <taxon>Spermatophyta</taxon>
        <taxon>Magnoliopsida</taxon>
        <taxon>eudicotyledons</taxon>
        <taxon>Gunneridae</taxon>
        <taxon>Pentapetalae</taxon>
        <taxon>rosids</taxon>
        <taxon>malvids</taxon>
        <taxon>Malvales</taxon>
        <taxon>Malvaceae</taxon>
        <taxon>Malvoideae</taxon>
        <taxon>Gossypium</taxon>
    </lineage>
</organism>
<dbReference type="Pfam" id="PF14111">
    <property type="entry name" value="DUF4283"/>
    <property type="match status" value="1"/>
</dbReference>
<dbReference type="EMBL" id="JAIQCV010000013">
    <property type="protein sequence ID" value="KAH1032875.1"/>
    <property type="molecule type" value="Genomic_DNA"/>
</dbReference>
<keyword evidence="3" id="KW-1185">Reference proteome</keyword>
<dbReference type="AlphaFoldDB" id="A0A9D3UAP0"/>
<protein>
    <recommendedName>
        <fullName evidence="1">DUF4283 domain-containing protein</fullName>
    </recommendedName>
</protein>
<proteinExistence type="predicted"/>
<dbReference type="InterPro" id="IPR025558">
    <property type="entry name" value="DUF4283"/>
</dbReference>
<dbReference type="Proteomes" id="UP000828251">
    <property type="component" value="Unassembled WGS sequence"/>
</dbReference>
<sequence>MDVENGYFLAKFKNTNDYERVLCQGPWVVFGQKARKMGRVERKDVGEAATRSERKSRFQVLENLDDEELE</sequence>